<dbReference type="RefSeq" id="XP_004255740.1">
    <property type="nucleotide sequence ID" value="XM_004255692.1"/>
</dbReference>
<sequence length="308" mass="35649">MELAGENPNYLMLRAANETTQNKKRKELVRCTFDNKSLQLVVNSNIRFEISNKQNEGMMSELLLSANKDKVDVHLDNNLVKPFGVYMNYLTKKFPMCKGEGIGYASYITLSLLRFGVSIQNALKEGEKLLNDKTQTESDKHKAILIRIIPNLSFEIIEVMKVFNDKEQLSCFEELLTEHTENNKVVESFLFWLKQRKHKSFSPERRSVHKTLPPSVFKQPKKWEQERNAISGGSSPVPFCRVKSKSQMFLSSEISAKLIDRVDYTTKVYTLTDKQNDCIITLQAASKTFIVKNKFNFKKMQQRRDTIK</sequence>
<keyword evidence="2" id="KW-1185">Reference proteome</keyword>
<evidence type="ECO:0000313" key="2">
    <source>
        <dbReference type="Proteomes" id="UP000014680"/>
    </source>
</evidence>
<name>A0A0A1UA04_ENTIV</name>
<dbReference type="GeneID" id="14887947"/>
<reference evidence="1 2" key="1">
    <citation type="submission" date="2012-10" db="EMBL/GenBank/DDBJ databases">
        <authorList>
            <person name="Zafar N."/>
            <person name="Inman J."/>
            <person name="Hall N."/>
            <person name="Lorenzi H."/>
            <person name="Caler E."/>
        </authorList>
    </citation>
    <scope>NUCLEOTIDE SEQUENCE [LARGE SCALE GENOMIC DNA]</scope>
    <source>
        <strain evidence="1 2">IP1</strain>
    </source>
</reference>
<dbReference type="VEuPathDB" id="AmoebaDB:EIN_491580"/>
<proteinExistence type="predicted"/>
<accession>A0A0A1UA04</accession>
<gene>
    <name evidence="1" type="ORF">EIN_491580</name>
</gene>
<evidence type="ECO:0000313" key="1">
    <source>
        <dbReference type="EMBL" id="ELP88969.1"/>
    </source>
</evidence>
<dbReference type="Proteomes" id="UP000014680">
    <property type="component" value="Unassembled WGS sequence"/>
</dbReference>
<feature type="non-terminal residue" evidence="1">
    <location>
        <position position="308"/>
    </location>
</feature>
<organism evidence="1 2">
    <name type="scientific">Entamoeba invadens IP1</name>
    <dbReference type="NCBI Taxonomy" id="370355"/>
    <lineage>
        <taxon>Eukaryota</taxon>
        <taxon>Amoebozoa</taxon>
        <taxon>Evosea</taxon>
        <taxon>Archamoebae</taxon>
        <taxon>Mastigamoebida</taxon>
        <taxon>Entamoebidae</taxon>
        <taxon>Entamoeba</taxon>
    </lineage>
</organism>
<dbReference type="AlphaFoldDB" id="A0A0A1UA04"/>
<dbReference type="KEGG" id="eiv:EIN_491580"/>
<dbReference type="EMBL" id="KB206684">
    <property type="protein sequence ID" value="ELP88969.1"/>
    <property type="molecule type" value="Genomic_DNA"/>
</dbReference>
<protein>
    <submittedName>
        <fullName evidence="1">Uncharacterized protein</fullName>
    </submittedName>
</protein>